<proteinExistence type="predicted"/>
<organism evidence="1 2">
    <name type="scientific">Arenicella xantha</name>
    <dbReference type="NCBI Taxonomy" id="644221"/>
    <lineage>
        <taxon>Bacteria</taxon>
        <taxon>Pseudomonadati</taxon>
        <taxon>Pseudomonadota</taxon>
        <taxon>Gammaproteobacteria</taxon>
        <taxon>Arenicellales</taxon>
        <taxon>Arenicellaceae</taxon>
        <taxon>Arenicella</taxon>
    </lineage>
</organism>
<dbReference type="Proteomes" id="UP000253083">
    <property type="component" value="Unassembled WGS sequence"/>
</dbReference>
<name>A0A395JJK1_9GAMM</name>
<sequence length="74" mass="8148">MRTIISNRRVSFGDGCIQVIRGIVNEQVVSMKQSACIELVSNLVGLVECRTERLFLKASRQKTAPLAPSKTVAE</sequence>
<reference evidence="1 2" key="1">
    <citation type="submission" date="2018-06" db="EMBL/GenBank/DDBJ databases">
        <title>Genomic Encyclopedia of Type Strains, Phase IV (KMG-IV): sequencing the most valuable type-strain genomes for metagenomic binning, comparative biology and taxonomic classification.</title>
        <authorList>
            <person name="Goeker M."/>
        </authorList>
    </citation>
    <scope>NUCLEOTIDE SEQUENCE [LARGE SCALE GENOMIC DNA]</scope>
    <source>
        <strain evidence="1 2">DSM 24032</strain>
    </source>
</reference>
<dbReference type="AlphaFoldDB" id="A0A395JJK1"/>
<accession>A0A395JJK1</accession>
<keyword evidence="2" id="KW-1185">Reference proteome</keyword>
<protein>
    <submittedName>
        <fullName evidence="1">Uncharacterized protein</fullName>
    </submittedName>
</protein>
<comment type="caution">
    <text evidence="1">The sequence shown here is derived from an EMBL/GenBank/DDBJ whole genome shotgun (WGS) entry which is preliminary data.</text>
</comment>
<dbReference type="EMBL" id="QNRT01000003">
    <property type="protein sequence ID" value="RBP49939.1"/>
    <property type="molecule type" value="Genomic_DNA"/>
</dbReference>
<dbReference type="InParanoid" id="A0A395JJK1"/>
<evidence type="ECO:0000313" key="1">
    <source>
        <dbReference type="EMBL" id="RBP49939.1"/>
    </source>
</evidence>
<gene>
    <name evidence="1" type="ORF">DFR28_103371</name>
</gene>
<evidence type="ECO:0000313" key="2">
    <source>
        <dbReference type="Proteomes" id="UP000253083"/>
    </source>
</evidence>